<reference evidence="1" key="1">
    <citation type="journal article" date="2013" name="Nat. Commun.">
        <title>Whole-genome sequencing of Oryza brachyantha reveals mechanisms underlying Oryza genome evolution.</title>
        <authorList>
            <person name="Chen J."/>
            <person name="Huang Q."/>
            <person name="Gao D."/>
            <person name="Wang J."/>
            <person name="Lang Y."/>
            <person name="Liu T."/>
            <person name="Li B."/>
            <person name="Bai Z."/>
            <person name="Luis Goicoechea J."/>
            <person name="Liang C."/>
            <person name="Chen C."/>
            <person name="Zhang W."/>
            <person name="Sun S."/>
            <person name="Liao Y."/>
            <person name="Zhang X."/>
            <person name="Yang L."/>
            <person name="Song C."/>
            <person name="Wang M."/>
            <person name="Shi J."/>
            <person name="Liu G."/>
            <person name="Liu J."/>
            <person name="Zhou H."/>
            <person name="Zhou W."/>
            <person name="Yu Q."/>
            <person name="An N."/>
            <person name="Chen Y."/>
            <person name="Cai Q."/>
            <person name="Wang B."/>
            <person name="Liu B."/>
            <person name="Min J."/>
            <person name="Huang Y."/>
            <person name="Wu H."/>
            <person name="Li Z."/>
            <person name="Zhang Y."/>
            <person name="Yin Y."/>
            <person name="Song W."/>
            <person name="Jiang J."/>
            <person name="Jackson S.A."/>
            <person name="Wing R.A."/>
            <person name="Wang J."/>
            <person name="Chen M."/>
        </authorList>
    </citation>
    <scope>NUCLEOTIDE SEQUENCE [LARGE SCALE GENOMIC DNA]</scope>
    <source>
        <strain evidence="1">cv. IRGC 101232</strain>
    </source>
</reference>
<evidence type="ECO:0000313" key="1">
    <source>
        <dbReference type="EnsemblPlants" id="OB04G32940.1"/>
    </source>
</evidence>
<keyword evidence="2" id="KW-1185">Reference proteome</keyword>
<organism evidence="1">
    <name type="scientific">Oryza brachyantha</name>
    <name type="common">malo sina</name>
    <dbReference type="NCBI Taxonomy" id="4533"/>
    <lineage>
        <taxon>Eukaryota</taxon>
        <taxon>Viridiplantae</taxon>
        <taxon>Streptophyta</taxon>
        <taxon>Embryophyta</taxon>
        <taxon>Tracheophyta</taxon>
        <taxon>Spermatophyta</taxon>
        <taxon>Magnoliopsida</taxon>
        <taxon>Liliopsida</taxon>
        <taxon>Poales</taxon>
        <taxon>Poaceae</taxon>
        <taxon>BOP clade</taxon>
        <taxon>Oryzoideae</taxon>
        <taxon>Oryzeae</taxon>
        <taxon>Oryzinae</taxon>
        <taxon>Oryza</taxon>
    </lineage>
</organism>
<accession>J3M1L9</accession>
<dbReference type="EnsemblPlants" id="OB04G32940.1">
    <property type="protein sequence ID" value="OB04G32940.1"/>
    <property type="gene ID" value="OB04G32940"/>
</dbReference>
<evidence type="ECO:0000313" key="2">
    <source>
        <dbReference type="Proteomes" id="UP000006038"/>
    </source>
</evidence>
<dbReference type="Gramene" id="OB04G32940.1">
    <property type="protein sequence ID" value="OB04G32940.1"/>
    <property type="gene ID" value="OB04G32940"/>
</dbReference>
<name>J3M1L9_ORYBR</name>
<dbReference type="Proteomes" id="UP000006038">
    <property type="component" value="Chromosome 4"/>
</dbReference>
<reference evidence="1" key="2">
    <citation type="submission" date="2013-04" db="UniProtKB">
        <authorList>
            <consortium name="EnsemblPlants"/>
        </authorList>
    </citation>
    <scope>IDENTIFICATION</scope>
</reference>
<dbReference type="AlphaFoldDB" id="J3M1L9"/>
<sequence>MVFHWVQQTSRFRGLARARREGEILIRQPWEEEEEEEEEEEVKKRGTQVEENVERGRRSYCRGVLRGCNRIYGEGVV</sequence>
<protein>
    <submittedName>
        <fullName evidence="1">Uncharacterized protein</fullName>
    </submittedName>
</protein>
<dbReference type="HOGENOM" id="CLU_2642060_0_0_1"/>
<proteinExistence type="predicted"/>